<evidence type="ECO:0000256" key="2">
    <source>
        <dbReference type="ARBA" id="ARBA00022670"/>
    </source>
</evidence>
<reference evidence="7 8" key="1">
    <citation type="submission" date="2015-01" db="EMBL/GenBank/DDBJ databases">
        <title>Genome Assembly of Bacillus badius MTCC 1458.</title>
        <authorList>
            <person name="Verma A."/>
            <person name="Khatri I."/>
            <person name="Mual P."/>
            <person name="Subramanian S."/>
            <person name="Krishnamurthi S."/>
        </authorList>
    </citation>
    <scope>NUCLEOTIDE SEQUENCE [LARGE SCALE GENOMIC DNA]</scope>
    <source>
        <strain evidence="7 8">MTCC 1458</strain>
    </source>
</reference>
<dbReference type="Pfam" id="PF00082">
    <property type="entry name" value="Peptidase_S8"/>
    <property type="match status" value="1"/>
</dbReference>
<dbReference type="Gene3D" id="3.40.50.200">
    <property type="entry name" value="Peptidase S8/S53 domain"/>
    <property type="match status" value="1"/>
</dbReference>
<keyword evidence="2 5" id="KW-0645">Protease</keyword>
<sequence>MTTYQYYMAEEEWGRGKGIKIAHIDSGINEWHPHVGRVAGGIAFQVNEEGKIVTAASYQDDLGHGTAVAGVIKEQVPDAEILAVKIFHDQLFSYIEVLCAAIEWCIEQEVDFINLSLGVKTDLDSLQFICAKANEAGVMIVSACDEQNALYWPGYYGSAYAVQSLENGKSQSFQFHPEQPVQFQTSGFPRSLEGPMQKFNFQGHSFAAAHMTGFLAKIKEKYPEAETIEKMNQVLMDIGKHQLST</sequence>
<dbReference type="PROSITE" id="PS51892">
    <property type="entry name" value="SUBTILASE"/>
    <property type="match status" value="1"/>
</dbReference>
<gene>
    <name evidence="7" type="ORF">SD77_1763</name>
</gene>
<dbReference type="InterPro" id="IPR050131">
    <property type="entry name" value="Peptidase_S8_subtilisin-like"/>
</dbReference>
<feature type="domain" description="Peptidase S8/S53" evidence="6">
    <location>
        <begin position="16"/>
        <end position="236"/>
    </location>
</feature>
<dbReference type="Proteomes" id="UP000031982">
    <property type="component" value="Unassembled WGS sequence"/>
</dbReference>
<dbReference type="PANTHER" id="PTHR43806:SF7">
    <property type="entry name" value="MEMBRANE-BOUND TRANSCRIPTION FACTOR SITE-1 PROTEASE"/>
    <property type="match status" value="1"/>
</dbReference>
<protein>
    <submittedName>
        <fullName evidence="7">Peptidase S8 and S53, subtilisin, kexin, sedolisin</fullName>
    </submittedName>
</protein>
<organism evidence="7 8">
    <name type="scientific">Bacillus badius</name>
    <dbReference type="NCBI Taxonomy" id="1455"/>
    <lineage>
        <taxon>Bacteria</taxon>
        <taxon>Bacillati</taxon>
        <taxon>Bacillota</taxon>
        <taxon>Bacilli</taxon>
        <taxon>Bacillales</taxon>
        <taxon>Bacillaceae</taxon>
        <taxon>Pseudobacillus</taxon>
    </lineage>
</organism>
<dbReference type="InterPro" id="IPR000209">
    <property type="entry name" value="Peptidase_S8/S53_dom"/>
</dbReference>
<keyword evidence="8" id="KW-1185">Reference proteome</keyword>
<dbReference type="RefSeq" id="WP_052475316.1">
    <property type="nucleotide sequence ID" value="NZ_JARTHD010000019.1"/>
</dbReference>
<evidence type="ECO:0000313" key="7">
    <source>
        <dbReference type="EMBL" id="KIL77158.1"/>
    </source>
</evidence>
<evidence type="ECO:0000313" key="8">
    <source>
        <dbReference type="Proteomes" id="UP000031982"/>
    </source>
</evidence>
<proteinExistence type="inferred from homology"/>
<evidence type="ECO:0000256" key="5">
    <source>
        <dbReference type="PROSITE-ProRule" id="PRU01240"/>
    </source>
</evidence>
<feature type="active site" description="Charge relay system" evidence="5">
    <location>
        <position position="64"/>
    </location>
</feature>
<feature type="active site" description="Charge relay system" evidence="5">
    <location>
        <position position="25"/>
    </location>
</feature>
<accession>A0ABR5AQX4</accession>
<name>A0ABR5AQX4_BACBA</name>
<comment type="caution">
    <text evidence="7">The sequence shown here is derived from an EMBL/GenBank/DDBJ whole genome shotgun (WGS) entry which is preliminary data.</text>
</comment>
<dbReference type="InterPro" id="IPR015500">
    <property type="entry name" value="Peptidase_S8_subtilisin-rel"/>
</dbReference>
<evidence type="ECO:0000259" key="6">
    <source>
        <dbReference type="Pfam" id="PF00082"/>
    </source>
</evidence>
<evidence type="ECO:0000256" key="1">
    <source>
        <dbReference type="ARBA" id="ARBA00011073"/>
    </source>
</evidence>
<dbReference type="InterPro" id="IPR036852">
    <property type="entry name" value="Peptidase_S8/S53_dom_sf"/>
</dbReference>
<comment type="similarity">
    <text evidence="1 5">Belongs to the peptidase S8 family.</text>
</comment>
<dbReference type="EMBL" id="JXLP01000017">
    <property type="protein sequence ID" value="KIL77158.1"/>
    <property type="molecule type" value="Genomic_DNA"/>
</dbReference>
<evidence type="ECO:0000256" key="3">
    <source>
        <dbReference type="ARBA" id="ARBA00022801"/>
    </source>
</evidence>
<keyword evidence="3 5" id="KW-0378">Hydrolase</keyword>
<evidence type="ECO:0000256" key="4">
    <source>
        <dbReference type="ARBA" id="ARBA00022825"/>
    </source>
</evidence>
<keyword evidence="4 5" id="KW-0720">Serine protease</keyword>
<dbReference type="PRINTS" id="PR00723">
    <property type="entry name" value="SUBTILISIN"/>
</dbReference>
<dbReference type="SUPFAM" id="SSF52743">
    <property type="entry name" value="Subtilisin-like"/>
    <property type="match status" value="1"/>
</dbReference>
<dbReference type="PANTHER" id="PTHR43806">
    <property type="entry name" value="PEPTIDASE S8"/>
    <property type="match status" value="1"/>
</dbReference>
<feature type="active site" description="Charge relay system" evidence="5">
    <location>
        <position position="205"/>
    </location>
</feature>